<evidence type="ECO:0000256" key="9">
    <source>
        <dbReference type="ARBA" id="ARBA00023224"/>
    </source>
</evidence>
<feature type="transmembrane region" description="Helical" evidence="10">
    <location>
        <begin position="252"/>
        <end position="277"/>
    </location>
</feature>
<organism evidence="11">
    <name type="scientific">Bradysia odoriphaga</name>
    <dbReference type="NCBI Taxonomy" id="1564500"/>
    <lineage>
        <taxon>Eukaryota</taxon>
        <taxon>Metazoa</taxon>
        <taxon>Ecdysozoa</taxon>
        <taxon>Arthropoda</taxon>
        <taxon>Hexapoda</taxon>
        <taxon>Insecta</taxon>
        <taxon>Pterygota</taxon>
        <taxon>Neoptera</taxon>
        <taxon>Endopterygota</taxon>
        <taxon>Diptera</taxon>
        <taxon>Nematocera</taxon>
        <taxon>Sciaroidea</taxon>
        <taxon>Sciaridae</taxon>
        <taxon>Bradysia</taxon>
    </lineage>
</organism>
<evidence type="ECO:0000256" key="10">
    <source>
        <dbReference type="RuleBase" id="RU351113"/>
    </source>
</evidence>
<keyword evidence="5 10" id="KW-0552">Olfaction</keyword>
<reference evidence="11" key="1">
    <citation type="submission" date="2018-11" db="EMBL/GenBank/DDBJ databases">
        <authorList>
            <person name="Zhao Y."/>
            <person name="Mu W."/>
            <person name="Zhou C."/>
        </authorList>
    </citation>
    <scope>NUCLEOTIDE SEQUENCE</scope>
</reference>
<evidence type="ECO:0000256" key="3">
    <source>
        <dbReference type="ARBA" id="ARBA00022606"/>
    </source>
</evidence>
<keyword evidence="3 10" id="KW-0716">Sensory transduction</keyword>
<keyword evidence="4 10" id="KW-0812">Transmembrane</keyword>
<comment type="subcellular location">
    <subcellularLocation>
        <location evidence="1 10">Cell membrane</location>
        <topology evidence="1 10">Multi-pass membrane protein</topology>
    </subcellularLocation>
</comment>
<evidence type="ECO:0000256" key="1">
    <source>
        <dbReference type="ARBA" id="ARBA00004651"/>
    </source>
</evidence>
<dbReference type="GO" id="GO:0005549">
    <property type="term" value="F:odorant binding"/>
    <property type="evidence" value="ECO:0007669"/>
    <property type="project" value="InterPro"/>
</dbReference>
<name>A0A6B9C8I6_9DIPT</name>
<keyword evidence="7 10" id="KW-0472">Membrane</keyword>
<feature type="transmembrane region" description="Helical" evidence="10">
    <location>
        <begin position="199"/>
        <end position="217"/>
    </location>
</feature>
<evidence type="ECO:0000313" key="11">
    <source>
        <dbReference type="EMBL" id="QGW45388.1"/>
    </source>
</evidence>
<evidence type="ECO:0000256" key="7">
    <source>
        <dbReference type="ARBA" id="ARBA00023136"/>
    </source>
</evidence>
<comment type="similarity">
    <text evidence="10">Belongs to the insect chemoreceptor superfamily. Heteromeric odorant receptor channel (TC 1.A.69) family.</text>
</comment>
<dbReference type="PANTHER" id="PTHR21137:SF35">
    <property type="entry name" value="ODORANT RECEPTOR 19A-RELATED"/>
    <property type="match status" value="1"/>
</dbReference>
<evidence type="ECO:0000256" key="2">
    <source>
        <dbReference type="ARBA" id="ARBA00022475"/>
    </source>
</evidence>
<evidence type="ECO:0000256" key="8">
    <source>
        <dbReference type="ARBA" id="ARBA00023170"/>
    </source>
</evidence>
<keyword evidence="6 10" id="KW-1133">Transmembrane helix</keyword>
<proteinExistence type="evidence at transcript level"/>
<protein>
    <recommendedName>
        <fullName evidence="10">Odorant receptor</fullName>
    </recommendedName>
</protein>
<dbReference type="InterPro" id="IPR004117">
    <property type="entry name" value="7tm6_olfct_rcpt"/>
</dbReference>
<dbReference type="GO" id="GO:0007165">
    <property type="term" value="P:signal transduction"/>
    <property type="evidence" value="ECO:0007669"/>
    <property type="project" value="UniProtKB-KW"/>
</dbReference>
<dbReference type="Pfam" id="PF02949">
    <property type="entry name" value="7tm_6"/>
    <property type="match status" value="1"/>
</dbReference>
<keyword evidence="9 10" id="KW-0807">Transducer</keyword>
<keyword evidence="2" id="KW-1003">Cell membrane</keyword>
<feature type="transmembrane region" description="Helical" evidence="10">
    <location>
        <begin position="337"/>
        <end position="357"/>
    </location>
</feature>
<feature type="transmembrane region" description="Helical" evidence="10">
    <location>
        <begin position="106"/>
        <end position="125"/>
    </location>
</feature>
<dbReference type="GO" id="GO:0005886">
    <property type="term" value="C:plasma membrane"/>
    <property type="evidence" value="ECO:0007669"/>
    <property type="project" value="UniProtKB-SubCell"/>
</dbReference>
<evidence type="ECO:0000256" key="4">
    <source>
        <dbReference type="ARBA" id="ARBA00022692"/>
    </source>
</evidence>
<evidence type="ECO:0000256" key="5">
    <source>
        <dbReference type="ARBA" id="ARBA00022725"/>
    </source>
</evidence>
<feature type="transmembrane region" description="Helical" evidence="10">
    <location>
        <begin position="363"/>
        <end position="382"/>
    </location>
</feature>
<keyword evidence="8 10" id="KW-0675">Receptor</keyword>
<dbReference type="AlphaFoldDB" id="A0A6B9C8I6"/>
<dbReference type="GO" id="GO:0004984">
    <property type="term" value="F:olfactory receptor activity"/>
    <property type="evidence" value="ECO:0007669"/>
    <property type="project" value="InterPro"/>
</dbReference>
<dbReference type="EMBL" id="MK248974">
    <property type="protein sequence ID" value="QGW45388.1"/>
    <property type="molecule type" value="mRNA"/>
</dbReference>
<dbReference type="PANTHER" id="PTHR21137">
    <property type="entry name" value="ODORANT RECEPTOR"/>
    <property type="match status" value="1"/>
</dbReference>
<feature type="transmembrane region" description="Helical" evidence="10">
    <location>
        <begin position="137"/>
        <end position="157"/>
    </location>
</feature>
<sequence length="455" mass="52412">MTSKVTKKVSDDGFGEYVNGSPLNVPLDSGIKNPAKFTKAVKTDSAFGKSRTRLEQIHQLDQLKVTYGPESDEDMENYLIFEQDLKFFRYFGNILGVDMEFYWKPGFLFCVSLLLLFVIVSQLTYTQYVHIKNHNYYRILETLACYGITISMVLKIVTFLKSFHAIRALLNSTIKVCKANDSGCRAAKIRDRLLYNSRFYMWTTIVVMASITIFLAYPTKAFLVDHELVSLLPIEYIFVDSSTLSGFITANLISSLLGAFANVGTVYAILMIVSLILNYSVFVDMFEEDVKYLDEMWSRESNTTVTYRHSFLRNMCRKQQDINAYVVEIKRLLDDYIFHYFIASYLGQIICLFQIVVSDWKSGYAIAYGMFLEMMFYCLMGTKISSENERIMTALQQSNWYLYDQHTQNVFLTLWVASTNANEMWIGPLAPLSVLTGTDVVKSIYSYYNIMLEVV</sequence>
<accession>A0A6B9C8I6</accession>
<evidence type="ECO:0000256" key="6">
    <source>
        <dbReference type="ARBA" id="ARBA00022989"/>
    </source>
</evidence>
<comment type="caution">
    <text evidence="10">Lacks conserved residue(s) required for the propagation of feature annotation.</text>
</comment>